<name>A0A2H1V5F4_SPOFR</name>
<dbReference type="AlphaFoldDB" id="A0A2H1V5F4"/>
<evidence type="ECO:0000313" key="1">
    <source>
        <dbReference type="EMBL" id="SOQ36057.1"/>
    </source>
</evidence>
<accession>A0A2H1V5F4</accession>
<proteinExistence type="predicted"/>
<protein>
    <submittedName>
        <fullName evidence="1">SFRICE_015772</fullName>
    </submittedName>
</protein>
<reference evidence="1" key="1">
    <citation type="submission" date="2016-07" db="EMBL/GenBank/DDBJ databases">
        <authorList>
            <person name="Bretaudeau A."/>
        </authorList>
    </citation>
    <scope>NUCLEOTIDE SEQUENCE</scope>
    <source>
        <strain evidence="1">Rice</strain>
        <tissue evidence="1">Whole body</tissue>
    </source>
</reference>
<sequence>MRFDPMCISSSVHLVRQLEAHLQPTVCTMAMQIIAIMARLTSVVGGFVQLTANDDTGRARSVAAERARHARSAVERGVRLARRPRHRLISLARRPPATPTPHSAPPHRCIVNTTGRPSAPGTGGAATAADQTGPRALCTAPTHNFTTARHLAAMQKINNFQFLKKTRKQRLASCETMAAAQIPMRTMKRKQTQHLFSILLIGLVVRRTEFNMQHDRCTT</sequence>
<dbReference type="EMBL" id="ODYU01000766">
    <property type="protein sequence ID" value="SOQ36057.1"/>
    <property type="molecule type" value="Genomic_DNA"/>
</dbReference>
<gene>
    <name evidence="1" type="ORF">SFRICE_015772</name>
</gene>
<organism evidence="1">
    <name type="scientific">Spodoptera frugiperda</name>
    <name type="common">Fall armyworm</name>
    <dbReference type="NCBI Taxonomy" id="7108"/>
    <lineage>
        <taxon>Eukaryota</taxon>
        <taxon>Metazoa</taxon>
        <taxon>Ecdysozoa</taxon>
        <taxon>Arthropoda</taxon>
        <taxon>Hexapoda</taxon>
        <taxon>Insecta</taxon>
        <taxon>Pterygota</taxon>
        <taxon>Neoptera</taxon>
        <taxon>Endopterygota</taxon>
        <taxon>Lepidoptera</taxon>
        <taxon>Glossata</taxon>
        <taxon>Ditrysia</taxon>
        <taxon>Noctuoidea</taxon>
        <taxon>Noctuidae</taxon>
        <taxon>Amphipyrinae</taxon>
        <taxon>Spodoptera</taxon>
    </lineage>
</organism>